<evidence type="ECO:0000313" key="6">
    <source>
        <dbReference type="EMBL" id="ACX75982.1"/>
    </source>
</evidence>
<dbReference type="Pfam" id="PF02230">
    <property type="entry name" value="Abhydrolase_2"/>
    <property type="match status" value="1"/>
</dbReference>
<keyword evidence="7" id="KW-1185">Reference proteome</keyword>
<dbReference type="InterPro" id="IPR003140">
    <property type="entry name" value="PLipase/COase/thioEstase"/>
</dbReference>
<gene>
    <name evidence="6" type="ordered locus">Fisuc_2396</name>
</gene>
<dbReference type="SUPFAM" id="SSF49785">
    <property type="entry name" value="Galactose-binding domain-like"/>
    <property type="match status" value="1"/>
</dbReference>
<evidence type="ECO:0000313" key="7">
    <source>
        <dbReference type="Proteomes" id="UP000001497"/>
    </source>
</evidence>
<dbReference type="InterPro" id="IPR050955">
    <property type="entry name" value="Plant_Biomass_Hydrol_Est"/>
</dbReference>
<evidence type="ECO:0000259" key="4">
    <source>
        <dbReference type="Pfam" id="PF02018"/>
    </source>
</evidence>
<reference evidence="6" key="1">
    <citation type="submission" date="2009-10" db="EMBL/GenBank/DDBJ databases">
        <title>Complete sequence of Fibrobacter succinogenes subsp. succinogenes S85.</title>
        <authorList>
            <consortium name="US DOE Joint Genome Institute"/>
            <person name="Lucas S."/>
            <person name="Copeland A."/>
            <person name="Lapidus A."/>
            <person name="Glavina del Rio T."/>
            <person name="Tice H."/>
            <person name="Bruce D."/>
            <person name="Goodwin L."/>
            <person name="Pitluck S."/>
            <person name="Chertkov O."/>
            <person name="Detter J.C."/>
            <person name="Han C."/>
            <person name="Tapia R."/>
            <person name="Larimer F."/>
            <person name="Land M."/>
            <person name="Hauser L."/>
            <person name="Kyrpides N."/>
            <person name="Mikhailova N."/>
            <person name="Weimer P.J."/>
            <person name="Stevenson D.M."/>
            <person name="Boyum J."/>
            <person name="Brumm P.I."/>
            <person name="Mead D."/>
        </authorList>
    </citation>
    <scope>NUCLEOTIDE SEQUENCE [LARGE SCALE GENOMIC DNA]</scope>
    <source>
        <strain evidence="6">S85</strain>
    </source>
</reference>
<evidence type="ECO:0000259" key="5">
    <source>
        <dbReference type="Pfam" id="PF02230"/>
    </source>
</evidence>
<dbReference type="EMBL" id="CP001792">
    <property type="protein sequence ID" value="ACX75982.1"/>
    <property type="molecule type" value="Genomic_DNA"/>
</dbReference>
<evidence type="ECO:0000256" key="3">
    <source>
        <dbReference type="SAM" id="SignalP"/>
    </source>
</evidence>
<keyword evidence="1 3" id="KW-0732">Signal</keyword>
<dbReference type="RefSeq" id="WP_015732286.1">
    <property type="nucleotide sequence ID" value="NC_013410.1"/>
</dbReference>
<dbReference type="InterPro" id="IPR008979">
    <property type="entry name" value="Galactose-bd-like_sf"/>
</dbReference>
<dbReference type="PANTHER" id="PTHR43037">
    <property type="entry name" value="UNNAMED PRODUCT-RELATED"/>
    <property type="match status" value="1"/>
</dbReference>
<dbReference type="PANTHER" id="PTHR43037:SF5">
    <property type="entry name" value="FERULOYL ESTERASE"/>
    <property type="match status" value="1"/>
</dbReference>
<evidence type="ECO:0000256" key="2">
    <source>
        <dbReference type="ARBA" id="ARBA00022801"/>
    </source>
</evidence>
<feature type="chain" id="PRO_5045232814" evidence="3">
    <location>
        <begin position="17"/>
        <end position="488"/>
    </location>
</feature>
<accession>A0ABN3YXR6</accession>
<proteinExistence type="predicted"/>
<keyword evidence="2" id="KW-0378">Hydrolase</keyword>
<protein>
    <submittedName>
        <fullName evidence="6">Carbohydrate-binding CenC domain protein</fullName>
    </submittedName>
</protein>
<dbReference type="Gene3D" id="3.40.50.1820">
    <property type="entry name" value="alpha/beta hydrolase"/>
    <property type="match status" value="1"/>
</dbReference>
<dbReference type="InterPro" id="IPR029058">
    <property type="entry name" value="AB_hydrolase_fold"/>
</dbReference>
<evidence type="ECO:0000256" key="1">
    <source>
        <dbReference type="ARBA" id="ARBA00022729"/>
    </source>
</evidence>
<dbReference type="Proteomes" id="UP000001497">
    <property type="component" value="Chromosome"/>
</dbReference>
<feature type="domain" description="Phospholipase/carboxylesterase/thioesterase" evidence="5">
    <location>
        <begin position="105"/>
        <end position="194"/>
    </location>
</feature>
<dbReference type="Pfam" id="PF02018">
    <property type="entry name" value="CBM_4_9"/>
    <property type="match status" value="1"/>
</dbReference>
<feature type="domain" description="CBM-cenC" evidence="4">
    <location>
        <begin position="277"/>
        <end position="404"/>
    </location>
</feature>
<sequence length="488" mass="53736">MKFPLLLLVAASFSFAQWGGGGGKSLNDYKKESVSGRDIHVYAPSNLAPKSPLLISCHGMDQDPNYQQSNTHWEAVADTAGFVVVYPRGGTGMSTWDISGDKDTKWVVQIIEQMVKEYDIDQKRVYLSGFSMGGMFTYHAMSKIADKIAAFAPTSGTNVMGASKAMRPVPIIHPHGTSDDVLNYSQVEGFIKNYRDQFHCPSQAEVQNNYPNSENRATMYTWGPCDEGVYIKHLKLEGRGHSPSKADVSDIWNFVKQYSLDGASITPSIEVPTNRDSVFNGSFSDSLKLAGWTLQQHSGEGSLKLTEGKAEINVTKTGTNAYDVQMIQNGVHYEKGQSYKVTFDAYASVARTLEVNIEKDTDPWTSYLGEAKTFDLGTEKKNFEILFTMNEATDENGRVSFNAGLATGSVFIDNVVLSKVEGTLGLAKNVRVLAGERTLSVYDMNGSFVCNLKGVRVNDVQSKLNSMKLEKGLYVVKNGSFSRIYSVK</sequence>
<dbReference type="InterPro" id="IPR003305">
    <property type="entry name" value="CenC_carb-bd"/>
</dbReference>
<dbReference type="Gene3D" id="2.60.120.260">
    <property type="entry name" value="Galactose-binding domain-like"/>
    <property type="match status" value="1"/>
</dbReference>
<organism evidence="6 7">
    <name type="scientific">Fibrobacter succinogenes (strain ATCC 19169 / S85)</name>
    <dbReference type="NCBI Taxonomy" id="59374"/>
    <lineage>
        <taxon>Bacteria</taxon>
        <taxon>Pseudomonadati</taxon>
        <taxon>Fibrobacterota</taxon>
        <taxon>Fibrobacteria</taxon>
        <taxon>Fibrobacterales</taxon>
        <taxon>Fibrobacteraceae</taxon>
        <taxon>Fibrobacter</taxon>
    </lineage>
</organism>
<feature type="signal peptide" evidence="3">
    <location>
        <begin position="1"/>
        <end position="16"/>
    </location>
</feature>
<name>A0ABN3YXR6_FIBSS</name>
<dbReference type="SUPFAM" id="SSF53474">
    <property type="entry name" value="alpha/beta-Hydrolases"/>
    <property type="match status" value="1"/>
</dbReference>